<protein>
    <submittedName>
        <fullName evidence="1">Uncharacterized protein</fullName>
    </submittedName>
</protein>
<organism evidence="1">
    <name type="scientific">Anguilla anguilla</name>
    <name type="common">European freshwater eel</name>
    <name type="synonym">Muraena anguilla</name>
    <dbReference type="NCBI Taxonomy" id="7936"/>
    <lineage>
        <taxon>Eukaryota</taxon>
        <taxon>Metazoa</taxon>
        <taxon>Chordata</taxon>
        <taxon>Craniata</taxon>
        <taxon>Vertebrata</taxon>
        <taxon>Euteleostomi</taxon>
        <taxon>Actinopterygii</taxon>
        <taxon>Neopterygii</taxon>
        <taxon>Teleostei</taxon>
        <taxon>Anguilliformes</taxon>
        <taxon>Anguillidae</taxon>
        <taxon>Anguilla</taxon>
    </lineage>
</organism>
<dbReference type="EMBL" id="GBXM01081851">
    <property type="protein sequence ID" value="JAH26726.1"/>
    <property type="molecule type" value="Transcribed_RNA"/>
</dbReference>
<reference evidence="1" key="1">
    <citation type="submission" date="2014-11" db="EMBL/GenBank/DDBJ databases">
        <authorList>
            <person name="Amaro Gonzalez C."/>
        </authorList>
    </citation>
    <scope>NUCLEOTIDE SEQUENCE</scope>
</reference>
<evidence type="ECO:0000313" key="1">
    <source>
        <dbReference type="EMBL" id="JAH26726.1"/>
    </source>
</evidence>
<sequence>MLYSMYHITPLLRSLHWLTIAAKIRFRVLTLACTTAKKTAPVYL</sequence>
<name>A0A0E9RC86_ANGAN</name>
<accession>A0A0E9RC86</accession>
<proteinExistence type="predicted"/>
<dbReference type="AlphaFoldDB" id="A0A0E9RC86"/>
<reference evidence="1" key="2">
    <citation type="journal article" date="2015" name="Fish Shellfish Immunol.">
        <title>Early steps in the European eel (Anguilla anguilla)-Vibrio vulnificus interaction in the gills: Role of the RtxA13 toxin.</title>
        <authorList>
            <person name="Callol A."/>
            <person name="Pajuelo D."/>
            <person name="Ebbesson L."/>
            <person name="Teles M."/>
            <person name="MacKenzie S."/>
            <person name="Amaro C."/>
        </authorList>
    </citation>
    <scope>NUCLEOTIDE SEQUENCE</scope>
</reference>